<dbReference type="GO" id="GO:0015074">
    <property type="term" value="P:DNA integration"/>
    <property type="evidence" value="ECO:0007669"/>
    <property type="project" value="InterPro"/>
</dbReference>
<reference evidence="8 9" key="1">
    <citation type="journal article" date="2019" name="Vet. Microbiol.">
        <title>Genetic characterization of susceptible and multi-drug resistant Mannheimia haemolytica isolated from high-risk stocker calves prior to and after antimicrobial metaphylaxis.</title>
        <authorList>
            <person name="Snyder E.R."/>
            <person name="Alvarez-Narvaez S."/>
            <person name="Credille B.C."/>
        </authorList>
    </citation>
    <scope>NUCLEOTIDE SEQUENCE [LARGE SCALE GENOMIC DNA]</scope>
    <source>
        <strain evidence="7 8">UGA-R5-128-1</strain>
        <strain evidence="6 9">UGA-R7-163-1</strain>
    </source>
</reference>
<dbReference type="EMBL" id="VAJB01000038">
    <property type="protein sequence ID" value="TRB72394.1"/>
    <property type="molecule type" value="Genomic_DNA"/>
</dbReference>
<dbReference type="OrthoDB" id="9057547at2"/>
<evidence type="ECO:0000313" key="8">
    <source>
        <dbReference type="Proteomes" id="UP000315164"/>
    </source>
</evidence>
<dbReference type="PROSITE" id="PS51898">
    <property type="entry name" value="TYR_RECOMBINASE"/>
    <property type="match status" value="1"/>
</dbReference>
<dbReference type="PANTHER" id="PTHR10302">
    <property type="entry name" value="SINGLE-STRANDED DNA-BINDING PROTEIN"/>
    <property type="match status" value="1"/>
</dbReference>
<protein>
    <recommendedName>
        <fullName evidence="3 4">Single-stranded DNA-binding protein</fullName>
        <shortName evidence="3">SSB</shortName>
    </recommendedName>
</protein>
<comment type="caution">
    <text evidence="7">The sequence shown here is derived from an EMBL/GenBank/DDBJ whole genome shotgun (WGS) entry which is preliminary data.</text>
</comment>
<evidence type="ECO:0000313" key="6">
    <source>
        <dbReference type="EMBL" id="TRB34185.1"/>
    </source>
</evidence>
<accession>A0A547EAB1</accession>
<dbReference type="PANTHER" id="PTHR10302:SF27">
    <property type="entry name" value="SINGLE-STRANDED DNA-BINDING PROTEIN"/>
    <property type="match status" value="1"/>
</dbReference>
<evidence type="ECO:0000313" key="9">
    <source>
        <dbReference type="Proteomes" id="UP000318394"/>
    </source>
</evidence>
<dbReference type="KEGG" id="mhaq:WC39_04570"/>
<evidence type="ECO:0000256" key="1">
    <source>
        <dbReference type="ARBA" id="ARBA00023125"/>
    </source>
</evidence>
<dbReference type="AlphaFoldDB" id="A0A547EAB1"/>
<dbReference type="Gene3D" id="2.40.50.140">
    <property type="entry name" value="Nucleic acid-binding proteins"/>
    <property type="match status" value="1"/>
</dbReference>
<sequence length="324" mass="36772">MAGINKVIIVGRLGNDPELRTMPNGDSVAKISVATSTEWTDKTSGEKKQATEWHSIIAFRNLADIIGKYLKKGSQVYVEGKLRTRKWQAQDGTDRWTTEIIADQLQMLGSSNSGNSNNNWATEPAGNPPPTNPYNHVMTDSESRDFDDDIRVRWITKEQAKQFINNISTDWMKTICSFALLTGARRTEILSMTWDKIDFIRKVAIVSNDIAKSEKARSLLLNDDAIELLQKQRGKNPKYVFVGSKGQALQDINRKIFNKATEKCLLVDFHFHDLRHTWASWHVQAGTPLFTLKELGGWETLEMVKKYAHLNADHLLNHANSVKF</sequence>
<comment type="caution">
    <text evidence="3">Lacks conserved residue(s) required for the propagation of feature annotation.</text>
</comment>
<dbReference type="KEGG" id="mhay:VK67_04570"/>
<dbReference type="GO" id="GO:0006260">
    <property type="term" value="P:DNA replication"/>
    <property type="evidence" value="ECO:0007669"/>
    <property type="project" value="InterPro"/>
</dbReference>
<proteinExistence type="inferred from homology"/>
<dbReference type="GO" id="GO:0009295">
    <property type="term" value="C:nucleoid"/>
    <property type="evidence" value="ECO:0007669"/>
    <property type="project" value="TreeGrafter"/>
</dbReference>
<dbReference type="InterPro" id="IPR013762">
    <property type="entry name" value="Integrase-like_cat_sf"/>
</dbReference>
<dbReference type="NCBIfam" id="TIGR00621">
    <property type="entry name" value="ssb"/>
    <property type="match status" value="1"/>
</dbReference>
<feature type="domain" description="Tyr recombinase" evidence="5">
    <location>
        <begin position="150"/>
        <end position="320"/>
    </location>
</feature>
<dbReference type="EMBL" id="VAJI01000050">
    <property type="protein sequence ID" value="TRB34185.1"/>
    <property type="molecule type" value="Genomic_DNA"/>
</dbReference>
<organism evidence="7 8">
    <name type="scientific">Mannheimia haemolytica</name>
    <name type="common">Pasteurella haemolytica</name>
    <dbReference type="NCBI Taxonomy" id="75985"/>
    <lineage>
        <taxon>Bacteria</taxon>
        <taxon>Pseudomonadati</taxon>
        <taxon>Pseudomonadota</taxon>
        <taxon>Gammaproteobacteria</taxon>
        <taxon>Pasteurellales</taxon>
        <taxon>Pasteurellaceae</taxon>
        <taxon>Mannheimia</taxon>
    </lineage>
</organism>
<comment type="subunit">
    <text evidence="3">Homotetramer.</text>
</comment>
<dbReference type="Gene3D" id="1.10.443.10">
    <property type="entry name" value="Intergrase catalytic core"/>
    <property type="match status" value="1"/>
</dbReference>
<dbReference type="GO" id="GO:0006310">
    <property type="term" value="P:DNA recombination"/>
    <property type="evidence" value="ECO:0007669"/>
    <property type="project" value="UniProtKB-KW"/>
</dbReference>
<dbReference type="SUPFAM" id="SSF50249">
    <property type="entry name" value="Nucleic acid-binding proteins"/>
    <property type="match status" value="1"/>
</dbReference>
<dbReference type="Proteomes" id="UP000315164">
    <property type="component" value="Unassembled WGS sequence"/>
</dbReference>
<dbReference type="Pfam" id="PF00589">
    <property type="entry name" value="Phage_integrase"/>
    <property type="match status" value="1"/>
</dbReference>
<evidence type="ECO:0000313" key="7">
    <source>
        <dbReference type="EMBL" id="TRB72394.1"/>
    </source>
</evidence>
<dbReference type="HAMAP" id="MF_00984">
    <property type="entry name" value="SSB"/>
    <property type="match status" value="1"/>
</dbReference>
<dbReference type="InterPro" id="IPR002104">
    <property type="entry name" value="Integrase_catalytic"/>
</dbReference>
<keyword evidence="9" id="KW-1185">Reference proteome</keyword>
<dbReference type="Proteomes" id="UP000318394">
    <property type="component" value="Unassembled WGS sequence"/>
</dbReference>
<keyword evidence="1 3" id="KW-0238">DNA-binding</keyword>
<evidence type="ECO:0000256" key="3">
    <source>
        <dbReference type="HAMAP-Rule" id="MF_00984"/>
    </source>
</evidence>
<dbReference type="InterPro" id="IPR011010">
    <property type="entry name" value="DNA_brk_join_enz"/>
</dbReference>
<keyword evidence="2" id="KW-0233">DNA recombination</keyword>
<name>A0A547EAB1_MANHA</name>
<dbReference type="SUPFAM" id="SSF56349">
    <property type="entry name" value="DNA breaking-rejoining enzymes"/>
    <property type="match status" value="1"/>
</dbReference>
<dbReference type="CDD" id="cd04496">
    <property type="entry name" value="SSB_OBF"/>
    <property type="match status" value="1"/>
</dbReference>
<evidence type="ECO:0000259" key="5">
    <source>
        <dbReference type="PROSITE" id="PS51898"/>
    </source>
</evidence>
<evidence type="ECO:0000256" key="4">
    <source>
        <dbReference type="RuleBase" id="RU000524"/>
    </source>
</evidence>
<dbReference type="PROSITE" id="PS50935">
    <property type="entry name" value="SSB"/>
    <property type="match status" value="1"/>
</dbReference>
<gene>
    <name evidence="7" type="primary">ssb</name>
    <name evidence="7" type="ORF">FEA53_12225</name>
    <name evidence="6" type="ORF">FEB89_13005</name>
</gene>
<dbReference type="Pfam" id="PF00436">
    <property type="entry name" value="SSB"/>
    <property type="match status" value="1"/>
</dbReference>
<dbReference type="InterPro" id="IPR011344">
    <property type="entry name" value="ssDNA-bd"/>
</dbReference>
<dbReference type="InterPro" id="IPR012340">
    <property type="entry name" value="NA-bd_OB-fold"/>
</dbReference>
<dbReference type="InterPro" id="IPR000424">
    <property type="entry name" value="Primosome_PriB/ssb"/>
</dbReference>
<dbReference type="CDD" id="cd00796">
    <property type="entry name" value="INT_Rci_Hp1_C"/>
    <property type="match status" value="1"/>
</dbReference>
<evidence type="ECO:0000256" key="2">
    <source>
        <dbReference type="ARBA" id="ARBA00023172"/>
    </source>
</evidence>
<dbReference type="GO" id="GO:0003697">
    <property type="term" value="F:single-stranded DNA binding"/>
    <property type="evidence" value="ECO:0007669"/>
    <property type="project" value="UniProtKB-UniRule"/>
</dbReference>